<reference evidence="2 3" key="1">
    <citation type="submission" date="2021-01" db="EMBL/GenBank/DDBJ databases">
        <title>WGS of actinomycetes isolated from Thailand.</title>
        <authorList>
            <person name="Thawai C."/>
        </authorList>
    </citation>
    <scope>NUCLEOTIDE SEQUENCE [LARGE SCALE GENOMIC DNA]</scope>
    <source>
        <strain evidence="2 3">CA1R205</strain>
    </source>
</reference>
<evidence type="ECO:0000313" key="2">
    <source>
        <dbReference type="EMBL" id="MBL1098420.1"/>
    </source>
</evidence>
<keyword evidence="3" id="KW-1185">Reference proteome</keyword>
<accession>A0ABS1NEB2</accession>
<name>A0ABS1NEB2_9ACTN</name>
<gene>
    <name evidence="2" type="ORF">JK363_17460</name>
</gene>
<feature type="compositionally biased region" description="Polar residues" evidence="1">
    <location>
        <begin position="79"/>
        <end position="94"/>
    </location>
</feature>
<dbReference type="RefSeq" id="WP_201875835.1">
    <property type="nucleotide sequence ID" value="NZ_JAERRF010000009.1"/>
</dbReference>
<organism evidence="2 3">
    <name type="scientific">Streptomyces coffeae</name>
    <dbReference type="NCBI Taxonomy" id="621382"/>
    <lineage>
        <taxon>Bacteria</taxon>
        <taxon>Bacillati</taxon>
        <taxon>Actinomycetota</taxon>
        <taxon>Actinomycetes</taxon>
        <taxon>Kitasatosporales</taxon>
        <taxon>Streptomycetaceae</taxon>
        <taxon>Streptomyces</taxon>
    </lineage>
</organism>
<protein>
    <submittedName>
        <fullName evidence="2">Uncharacterized protein</fullName>
    </submittedName>
</protein>
<proteinExistence type="predicted"/>
<feature type="region of interest" description="Disordered" evidence="1">
    <location>
        <begin position="1"/>
        <end position="94"/>
    </location>
</feature>
<dbReference type="EMBL" id="JAERRF010000009">
    <property type="protein sequence ID" value="MBL1098420.1"/>
    <property type="molecule type" value="Genomic_DNA"/>
</dbReference>
<comment type="caution">
    <text evidence="2">The sequence shown here is derived from an EMBL/GenBank/DDBJ whole genome shotgun (WGS) entry which is preliminary data.</text>
</comment>
<sequence>MPDTGYGVLPSPTGDIRTAAVPRPWPSWAYGRSVPPEEARRDGTASTIRTGRPPVRTPVGPDGRPTAGTDARHRDHWNPATSRTVLSEPLDTSP</sequence>
<evidence type="ECO:0000256" key="1">
    <source>
        <dbReference type="SAM" id="MobiDB-lite"/>
    </source>
</evidence>
<evidence type="ECO:0000313" key="3">
    <source>
        <dbReference type="Proteomes" id="UP000634229"/>
    </source>
</evidence>
<dbReference type="Proteomes" id="UP000634229">
    <property type="component" value="Unassembled WGS sequence"/>
</dbReference>